<dbReference type="HOGENOM" id="CLU_048708_0_1_9"/>
<dbReference type="AlphaFoldDB" id="Q8ER70"/>
<evidence type="ECO:0000259" key="2">
    <source>
        <dbReference type="Pfam" id="PF14504"/>
    </source>
</evidence>
<name>Q8ER70_OCEIH</name>
<accession>Q8ER70</accession>
<dbReference type="KEGG" id="oih:OB1445"/>
<dbReference type="Pfam" id="PF14504">
    <property type="entry name" value="CAP_assoc_N"/>
    <property type="match status" value="1"/>
</dbReference>
<dbReference type="eggNOG" id="COG2340">
    <property type="taxonomic scope" value="Bacteria"/>
</dbReference>
<gene>
    <name evidence="3" type="ordered locus">OB1445</name>
</gene>
<organism evidence="3 4">
    <name type="scientific">Oceanobacillus iheyensis (strain DSM 14371 / CIP 107618 / JCM 11309 / KCTC 3954 / HTE831)</name>
    <dbReference type="NCBI Taxonomy" id="221109"/>
    <lineage>
        <taxon>Bacteria</taxon>
        <taxon>Bacillati</taxon>
        <taxon>Bacillota</taxon>
        <taxon>Bacilli</taxon>
        <taxon>Bacillales</taxon>
        <taxon>Bacillaceae</taxon>
        <taxon>Oceanobacillus</taxon>
    </lineage>
</organism>
<dbReference type="InterPro" id="IPR035940">
    <property type="entry name" value="CAP_sf"/>
</dbReference>
<dbReference type="EMBL" id="BA000028">
    <property type="protein sequence ID" value="BAC13401.1"/>
    <property type="molecule type" value="Genomic_DNA"/>
</dbReference>
<keyword evidence="4" id="KW-1185">Reference proteome</keyword>
<protein>
    <submittedName>
        <fullName evidence="3">Hypothetical conserved protein</fullName>
    </submittedName>
</protein>
<dbReference type="SUPFAM" id="SSF55797">
    <property type="entry name" value="PR-1-like"/>
    <property type="match status" value="1"/>
</dbReference>
<reference evidence="3 4" key="2">
    <citation type="journal article" date="2002" name="Nucleic Acids Res.">
        <title>Genome sequence of Oceanobacillus iheyensis isolated from the Iheya Ridge and its unexpected adaptive capabilities to extreme environments.</title>
        <authorList>
            <person name="Takami H."/>
            <person name="Takaki Y."/>
            <person name="Uchiyama I."/>
        </authorList>
    </citation>
    <scope>NUCLEOTIDE SEQUENCE [LARGE SCALE GENOMIC DNA]</scope>
    <source>
        <strain evidence="4">DSM 14371 / CIP 107618 / JCM 11309 / KCTC 3954 / HTE831</strain>
    </source>
</reference>
<dbReference type="InterPro" id="IPR014044">
    <property type="entry name" value="CAP_dom"/>
</dbReference>
<dbReference type="PhylomeDB" id="Q8ER70"/>
<dbReference type="PANTHER" id="PTHR31157:SF26">
    <property type="entry name" value="SCP-LIKE EXTRACELLULAR PROTEIN"/>
    <property type="match status" value="1"/>
</dbReference>
<dbReference type="PANTHER" id="PTHR31157">
    <property type="entry name" value="SCP DOMAIN-CONTAINING PROTEIN"/>
    <property type="match status" value="1"/>
</dbReference>
<feature type="domain" description="CAP-associated" evidence="2">
    <location>
        <begin position="68"/>
        <end position="208"/>
    </location>
</feature>
<dbReference type="CDD" id="cd05379">
    <property type="entry name" value="CAP_bacterial"/>
    <property type="match status" value="1"/>
</dbReference>
<sequence length="355" mass="40399">MRVIRGFLAITILALVIFVVIEQIDNSPEEVITDVTNVVKEGSHVLQSKVQPEESPSVELEGDIYQWIGESEQKLKENLGDPNRVDKSAYGYEWLVYNSSESQYIQFGVEEGKIISVYATGDNLEIAPVQSGASYEAVNDTFNFSDEISYNDGLSSYTFRLTEDDKKKRPLVQVDDSVFVQFYFDTVTSSLSSVRILTANTLLLHRPYEIEYRGNLPEQPELTEEQWNTVQTGMEQQVFDISNVIRHVHEKSHLEWDEKVSKVAYDHSKDMYENNYFSHFSLNGDGLKERLEAGEVLYASAGENIAAQYPDAPSAMEGWLNSEGHREALLSEDYNHLGVGVYRFYYTQNFLGKAL</sequence>
<evidence type="ECO:0000259" key="1">
    <source>
        <dbReference type="Pfam" id="PF00188"/>
    </source>
</evidence>
<dbReference type="Gene3D" id="3.40.33.10">
    <property type="entry name" value="CAP"/>
    <property type="match status" value="1"/>
</dbReference>
<proteinExistence type="predicted"/>
<dbReference type="RefSeq" id="WP_011065846.1">
    <property type="nucleotide sequence ID" value="NC_004193.1"/>
</dbReference>
<dbReference type="Proteomes" id="UP000000822">
    <property type="component" value="Chromosome"/>
</dbReference>
<feature type="domain" description="SCP" evidence="1">
    <location>
        <begin position="243"/>
        <end position="349"/>
    </location>
</feature>
<reference evidence="3 4" key="1">
    <citation type="journal article" date="2001" name="FEMS Microbiol. Lett.">
        <title>Oceanobacillus iheyensis gen. nov., sp. nov., a deep-sea extremely halotolerant and alkaliphilic species isolated from a depth of 1050 m on the Iheya Ridge.</title>
        <authorList>
            <person name="Lu J."/>
            <person name="Nogi Y."/>
            <person name="Takami H."/>
        </authorList>
    </citation>
    <scope>NUCLEOTIDE SEQUENCE [LARGE SCALE GENOMIC DNA]</scope>
    <source>
        <strain evidence="4">DSM 14371 / CIP 107618 / JCM 11309 / KCTC 3954 / HTE831</strain>
    </source>
</reference>
<evidence type="ECO:0000313" key="3">
    <source>
        <dbReference type="EMBL" id="BAC13401.1"/>
    </source>
</evidence>
<evidence type="ECO:0000313" key="4">
    <source>
        <dbReference type="Proteomes" id="UP000000822"/>
    </source>
</evidence>
<dbReference type="InterPro" id="IPR029410">
    <property type="entry name" value="CAP_assoc"/>
</dbReference>
<dbReference type="STRING" id="221109.gene:10733685"/>
<dbReference type="Pfam" id="PF00188">
    <property type="entry name" value="CAP"/>
    <property type="match status" value="1"/>
</dbReference>
<dbReference type="OrthoDB" id="9783944at2"/>